<evidence type="ECO:0000313" key="3">
    <source>
        <dbReference type="Proteomes" id="UP001302745"/>
    </source>
</evidence>
<feature type="region of interest" description="Disordered" evidence="1">
    <location>
        <begin position="160"/>
        <end position="188"/>
    </location>
</feature>
<proteinExistence type="predicted"/>
<organism evidence="2 3">
    <name type="scientific">Chaetomidium leptoderma</name>
    <dbReference type="NCBI Taxonomy" id="669021"/>
    <lineage>
        <taxon>Eukaryota</taxon>
        <taxon>Fungi</taxon>
        <taxon>Dikarya</taxon>
        <taxon>Ascomycota</taxon>
        <taxon>Pezizomycotina</taxon>
        <taxon>Sordariomycetes</taxon>
        <taxon>Sordariomycetidae</taxon>
        <taxon>Sordariales</taxon>
        <taxon>Chaetomiaceae</taxon>
        <taxon>Chaetomidium</taxon>
    </lineage>
</organism>
<comment type="caution">
    <text evidence="2">The sequence shown here is derived from an EMBL/GenBank/DDBJ whole genome shotgun (WGS) entry which is preliminary data.</text>
</comment>
<evidence type="ECO:0000313" key="2">
    <source>
        <dbReference type="EMBL" id="KAK4157071.1"/>
    </source>
</evidence>
<gene>
    <name evidence="2" type="ORF">C8A00DRAFT_12090</name>
</gene>
<dbReference type="EMBL" id="MU856856">
    <property type="protein sequence ID" value="KAK4157071.1"/>
    <property type="molecule type" value="Genomic_DNA"/>
</dbReference>
<feature type="compositionally biased region" description="Basic and acidic residues" evidence="1">
    <location>
        <begin position="160"/>
        <end position="187"/>
    </location>
</feature>
<reference evidence="2" key="1">
    <citation type="journal article" date="2023" name="Mol. Phylogenet. Evol.">
        <title>Genome-scale phylogeny and comparative genomics of the fungal order Sordariales.</title>
        <authorList>
            <person name="Hensen N."/>
            <person name="Bonometti L."/>
            <person name="Westerberg I."/>
            <person name="Brannstrom I.O."/>
            <person name="Guillou S."/>
            <person name="Cros-Aarteil S."/>
            <person name="Calhoun S."/>
            <person name="Haridas S."/>
            <person name="Kuo A."/>
            <person name="Mondo S."/>
            <person name="Pangilinan J."/>
            <person name="Riley R."/>
            <person name="LaButti K."/>
            <person name="Andreopoulos B."/>
            <person name="Lipzen A."/>
            <person name="Chen C."/>
            <person name="Yan M."/>
            <person name="Daum C."/>
            <person name="Ng V."/>
            <person name="Clum A."/>
            <person name="Steindorff A."/>
            <person name="Ohm R.A."/>
            <person name="Martin F."/>
            <person name="Silar P."/>
            <person name="Natvig D.O."/>
            <person name="Lalanne C."/>
            <person name="Gautier V."/>
            <person name="Ament-Velasquez S.L."/>
            <person name="Kruys A."/>
            <person name="Hutchinson M.I."/>
            <person name="Powell A.J."/>
            <person name="Barry K."/>
            <person name="Miller A.N."/>
            <person name="Grigoriev I.V."/>
            <person name="Debuchy R."/>
            <person name="Gladieux P."/>
            <person name="Hiltunen Thoren M."/>
            <person name="Johannesson H."/>
        </authorList>
    </citation>
    <scope>NUCLEOTIDE SEQUENCE</scope>
    <source>
        <strain evidence="2">CBS 538.74</strain>
    </source>
</reference>
<dbReference type="AlphaFoldDB" id="A0AAN7A1Q6"/>
<accession>A0AAN7A1Q6</accession>
<keyword evidence="3" id="KW-1185">Reference proteome</keyword>
<feature type="compositionally biased region" description="Pro residues" evidence="1">
    <location>
        <begin position="254"/>
        <end position="267"/>
    </location>
</feature>
<protein>
    <submittedName>
        <fullName evidence="2">Uncharacterized protein</fullName>
    </submittedName>
</protein>
<evidence type="ECO:0000256" key="1">
    <source>
        <dbReference type="SAM" id="MobiDB-lite"/>
    </source>
</evidence>
<dbReference type="Proteomes" id="UP001302745">
    <property type="component" value="Unassembled WGS sequence"/>
</dbReference>
<name>A0AAN7A1Q6_9PEZI</name>
<feature type="compositionally biased region" description="Acidic residues" evidence="1">
    <location>
        <begin position="239"/>
        <end position="249"/>
    </location>
</feature>
<feature type="region of interest" description="Disordered" evidence="1">
    <location>
        <begin position="234"/>
        <end position="267"/>
    </location>
</feature>
<reference evidence="2" key="2">
    <citation type="submission" date="2023-05" db="EMBL/GenBank/DDBJ databases">
        <authorList>
            <consortium name="Lawrence Berkeley National Laboratory"/>
            <person name="Steindorff A."/>
            <person name="Hensen N."/>
            <person name="Bonometti L."/>
            <person name="Westerberg I."/>
            <person name="Brannstrom I.O."/>
            <person name="Guillou S."/>
            <person name="Cros-Aarteil S."/>
            <person name="Calhoun S."/>
            <person name="Haridas S."/>
            <person name="Kuo A."/>
            <person name="Mondo S."/>
            <person name="Pangilinan J."/>
            <person name="Riley R."/>
            <person name="Labutti K."/>
            <person name="Andreopoulos B."/>
            <person name="Lipzen A."/>
            <person name="Chen C."/>
            <person name="Yanf M."/>
            <person name="Daum C."/>
            <person name="Ng V."/>
            <person name="Clum A."/>
            <person name="Ohm R."/>
            <person name="Martin F."/>
            <person name="Silar P."/>
            <person name="Natvig D."/>
            <person name="Lalanne C."/>
            <person name="Gautier V."/>
            <person name="Ament-Velasquez S.L."/>
            <person name="Kruys A."/>
            <person name="Hutchinson M.I."/>
            <person name="Powell A.J."/>
            <person name="Barry K."/>
            <person name="Miller A.N."/>
            <person name="Grigoriev I.V."/>
            <person name="Debuchy R."/>
            <person name="Gladieux P."/>
            <person name="Thoren M.H."/>
            <person name="Johannesson H."/>
        </authorList>
    </citation>
    <scope>NUCLEOTIDE SEQUENCE</scope>
    <source>
        <strain evidence="2">CBS 538.74</strain>
    </source>
</reference>
<sequence length="313" mass="35650">MANQDFNAPAFAFEAGDTTDDSKTRGDAFTHFFRKYFRHSTTAKSTPSSRRSSETSNSASIGSIESSATYLSIETANSSLLETWDADEFIRDFVNEHWSHHADYIKISCNITLSQLHALGRLTQTEGSLACQRLIQVPVIHEELALSLWEKLAEEARNAATAKDDKLEEEAGVRVDTTELSHSKNSEPKTTSWKWKFLNQTKQPEQKEKQPTTITTTRHCPFCSSNCITYSQHEHQEQQLEEEEEEDDTFWQRPEPPQSRNPLWRPPTPFPELEIKTTLHGTVWGLVLGKIVEKAAACSGVFGRTRHHRRLMN</sequence>